<evidence type="ECO:0000313" key="2">
    <source>
        <dbReference type="EMBL" id="VYU31322.1"/>
    </source>
</evidence>
<dbReference type="InterPro" id="IPR050194">
    <property type="entry name" value="Glycosyltransferase_grp1"/>
</dbReference>
<dbReference type="EC" id="2.4.-.-" evidence="2"/>
<keyword evidence="2" id="KW-0328">Glycosyltransferase</keyword>
<dbReference type="PANTHER" id="PTHR45947">
    <property type="entry name" value="SULFOQUINOVOSYL TRANSFERASE SQD2"/>
    <property type="match status" value="1"/>
</dbReference>
<accession>A0A6N3DSM4</accession>
<evidence type="ECO:0000259" key="1">
    <source>
        <dbReference type="Pfam" id="PF00534"/>
    </source>
</evidence>
<keyword evidence="2" id="KW-0808">Transferase</keyword>
<name>A0A6N3DSM4_9CLOT</name>
<dbReference type="Pfam" id="PF00534">
    <property type="entry name" value="Glycos_transf_1"/>
    <property type="match status" value="1"/>
</dbReference>
<dbReference type="PANTHER" id="PTHR45947:SF3">
    <property type="entry name" value="SULFOQUINOVOSYL TRANSFERASE SQD2"/>
    <property type="match status" value="1"/>
</dbReference>
<sequence>MDNINVLHLCSYYYGSRLYENLFTDFSNQGLNQTVYIPIKNGTNIGKINAIRNCEFLIKETSTNFDRFFFYRKANKNYNELIFNVDLKKFNMVHAHTLFTNGFMAYKLKQEYNIPYIVAVRNTDVNVFFKYFIHLRKLGVDILKGAEKIIFISPSYLENTIENYVNNTDKDEIRRKSIVIPNGLNNYWVNNKIRNPKKLDNEIIDLVYVGEVTKNKNIHKVMEDVEKMNKNGLNVSYKIVGDGDYLKEIKSMLDKMEYKQKIMIMGRINDKDKIKEILDKSDIFVMNSSFETFGLSYIEALSRGLPVIYTKGQGIYGYFDEGYIGYGVDKDESIEKYVKDIVSNYETMSKNTLDIIDDFRWEIIGKKYIDIYNEIL</sequence>
<dbReference type="GO" id="GO:0016757">
    <property type="term" value="F:glycosyltransferase activity"/>
    <property type="evidence" value="ECO:0007669"/>
    <property type="project" value="UniProtKB-KW"/>
</dbReference>
<proteinExistence type="predicted"/>
<dbReference type="EMBL" id="CACRTO010000020">
    <property type="protein sequence ID" value="VYU31322.1"/>
    <property type="molecule type" value="Genomic_DNA"/>
</dbReference>
<dbReference type="SUPFAM" id="SSF53756">
    <property type="entry name" value="UDP-Glycosyltransferase/glycogen phosphorylase"/>
    <property type="match status" value="1"/>
</dbReference>
<dbReference type="RefSeq" id="WP_156626487.1">
    <property type="nucleotide sequence ID" value="NZ_CACRTO010000020.1"/>
</dbReference>
<protein>
    <submittedName>
        <fullName evidence="2">Teichuronic acid biosynthesis glycosyltransferase TuaC</fullName>
        <ecNumber evidence="2">2.4.-.-</ecNumber>
    </submittedName>
</protein>
<feature type="domain" description="Glycosyl transferase family 1" evidence="1">
    <location>
        <begin position="191"/>
        <end position="347"/>
    </location>
</feature>
<dbReference type="AlphaFoldDB" id="A0A6N3DSM4"/>
<gene>
    <name evidence="2" type="primary">tuaC_1</name>
    <name evidence="2" type="ORF">CTLFYP3_02029</name>
</gene>
<dbReference type="InterPro" id="IPR001296">
    <property type="entry name" value="Glyco_trans_1"/>
</dbReference>
<reference evidence="2" key="1">
    <citation type="submission" date="2019-11" db="EMBL/GenBank/DDBJ databases">
        <authorList>
            <person name="Feng L."/>
        </authorList>
    </citation>
    <scope>NUCLEOTIDE SEQUENCE</scope>
    <source>
        <strain evidence="2">CTertiumLFYP3</strain>
    </source>
</reference>
<organism evidence="2">
    <name type="scientific">Clostridium tertium</name>
    <dbReference type="NCBI Taxonomy" id="1559"/>
    <lineage>
        <taxon>Bacteria</taxon>
        <taxon>Bacillati</taxon>
        <taxon>Bacillota</taxon>
        <taxon>Clostridia</taxon>
        <taxon>Eubacteriales</taxon>
        <taxon>Clostridiaceae</taxon>
        <taxon>Clostridium</taxon>
    </lineage>
</organism>
<dbReference type="Gene3D" id="3.40.50.2000">
    <property type="entry name" value="Glycogen Phosphorylase B"/>
    <property type="match status" value="2"/>
</dbReference>
<dbReference type="CDD" id="cd03801">
    <property type="entry name" value="GT4_PimA-like"/>
    <property type="match status" value="1"/>
</dbReference>